<feature type="region of interest" description="Disordered" evidence="1">
    <location>
        <begin position="1"/>
        <end position="21"/>
    </location>
</feature>
<accession>A0A0S2IRM9</accession>
<feature type="domain" description="Tll0287-like" evidence="2">
    <location>
        <begin position="100"/>
        <end position="256"/>
    </location>
</feature>
<dbReference type="InterPro" id="IPR021796">
    <property type="entry name" value="Tll0287-like_dom"/>
</dbReference>
<dbReference type="PATRIC" id="fig|280505.15.peg.2007"/>
<sequence>MILDDTFQKSKKRHSVHSFQRKNEQAASNSFIMDLKQRRILKFFSIVKEKIRMDFMNAFFKFSQKQFRVLSSYKNNPVKLLSFLLFIQFFAVCDSGRNSEKKEILLRLISEFQIDLQKNLESAIRTKGIVGAINVCRTISPKKEADLKAEFPGVLIRRVSEKPRNPSHRPEIWETEIFNQWKESQKTGMAPYTIVLSKDKEVRILQPIILQNATCLQCHGGPQDINPAVSKKIAELYPNDQAKGYKLGELRGAFSATW</sequence>
<evidence type="ECO:0000256" key="1">
    <source>
        <dbReference type="SAM" id="MobiDB-lite"/>
    </source>
</evidence>
<organism evidence="3">
    <name type="scientific">Leptospira borgpetersenii serovar Ballum</name>
    <dbReference type="NCBI Taxonomy" id="280505"/>
    <lineage>
        <taxon>Bacteria</taxon>
        <taxon>Pseudomonadati</taxon>
        <taxon>Spirochaetota</taxon>
        <taxon>Spirochaetia</taxon>
        <taxon>Leptospirales</taxon>
        <taxon>Leptospiraceae</taxon>
        <taxon>Leptospira</taxon>
    </lineage>
</organism>
<dbReference type="EMBL" id="CP012029">
    <property type="protein sequence ID" value="ALO26315.1"/>
    <property type="molecule type" value="Genomic_DNA"/>
</dbReference>
<gene>
    <name evidence="3" type="ORF">LBBP_02047</name>
</gene>
<reference evidence="3 4" key="1">
    <citation type="journal article" date="2015" name="PLoS Negl. Trop. Dis.">
        <title>Distribution of Plasmids in Distinct Leptospira Pathogenic Species.</title>
        <authorList>
            <person name="Wang Y."/>
            <person name="Zhuang X."/>
            <person name="Zhong Y."/>
            <person name="Zhang C."/>
            <person name="Zhang Y."/>
            <person name="Zeng L."/>
            <person name="Zhu Y."/>
            <person name="He P."/>
            <person name="Dong K."/>
            <person name="Pal U."/>
            <person name="Guo X."/>
            <person name="Qin J."/>
        </authorList>
    </citation>
    <scope>NUCLEOTIDE SEQUENCE [LARGE SCALE GENOMIC DNA]</scope>
    <source>
        <strain evidence="3 4">56604</strain>
    </source>
</reference>
<evidence type="ECO:0000259" key="2">
    <source>
        <dbReference type="Pfam" id="PF11845"/>
    </source>
</evidence>
<evidence type="ECO:0000313" key="4">
    <source>
        <dbReference type="Proteomes" id="UP000058857"/>
    </source>
</evidence>
<dbReference type="Proteomes" id="UP000058857">
    <property type="component" value="Chromosome 1"/>
</dbReference>
<dbReference type="Pfam" id="PF11845">
    <property type="entry name" value="Tll0287-like"/>
    <property type="match status" value="1"/>
</dbReference>
<protein>
    <recommendedName>
        <fullName evidence="2">Tll0287-like domain-containing protein</fullName>
    </recommendedName>
</protein>
<proteinExistence type="predicted"/>
<evidence type="ECO:0000313" key="3">
    <source>
        <dbReference type="EMBL" id="ALO26315.1"/>
    </source>
</evidence>
<name>A0A0S2IRM9_LEPBO</name>
<dbReference type="AlphaFoldDB" id="A0A0S2IRM9"/>
<feature type="compositionally biased region" description="Basic residues" evidence="1">
    <location>
        <begin position="9"/>
        <end position="20"/>
    </location>
</feature>